<evidence type="ECO:0000256" key="4">
    <source>
        <dbReference type="ARBA" id="ARBA00022452"/>
    </source>
</evidence>
<keyword evidence="8 14" id="KW-0675">Receptor</keyword>
<dbReference type="Gene3D" id="2.170.130.10">
    <property type="entry name" value="TonB-dependent receptor, plug domain"/>
    <property type="match status" value="1"/>
</dbReference>
<evidence type="ECO:0000259" key="13">
    <source>
        <dbReference type="Pfam" id="PF07715"/>
    </source>
</evidence>
<evidence type="ECO:0000256" key="7">
    <source>
        <dbReference type="ARBA" id="ARBA00023136"/>
    </source>
</evidence>
<evidence type="ECO:0000313" key="14">
    <source>
        <dbReference type="EMBL" id="RJG08183.1"/>
    </source>
</evidence>
<dbReference type="Pfam" id="PF00593">
    <property type="entry name" value="TonB_dep_Rec_b-barrel"/>
    <property type="match status" value="1"/>
</dbReference>
<name>A0A418X6S7_9BURK</name>
<evidence type="ECO:0000259" key="12">
    <source>
        <dbReference type="Pfam" id="PF00593"/>
    </source>
</evidence>
<dbReference type="InterPro" id="IPR037066">
    <property type="entry name" value="Plug_dom_sf"/>
</dbReference>
<reference evidence="14 15" key="1">
    <citation type="submission" date="2018-09" db="EMBL/GenBank/DDBJ databases">
        <authorList>
            <person name="Zhu H."/>
        </authorList>
    </citation>
    <scope>NUCLEOTIDE SEQUENCE [LARGE SCALE GENOMIC DNA]</scope>
    <source>
        <strain evidence="14 15">K2R10-39</strain>
    </source>
</reference>
<keyword evidence="7 10" id="KW-0472">Membrane</keyword>
<keyword evidence="3 10" id="KW-0813">Transport</keyword>
<keyword evidence="9 10" id="KW-0998">Cell outer membrane</keyword>
<evidence type="ECO:0000256" key="3">
    <source>
        <dbReference type="ARBA" id="ARBA00022448"/>
    </source>
</evidence>
<keyword evidence="15" id="KW-1185">Reference proteome</keyword>
<gene>
    <name evidence="14" type="ORF">D3870_18260</name>
</gene>
<dbReference type="GO" id="GO:0009279">
    <property type="term" value="C:cell outer membrane"/>
    <property type="evidence" value="ECO:0007669"/>
    <property type="project" value="UniProtKB-SubCell"/>
</dbReference>
<feature type="domain" description="TonB-dependent receptor plug" evidence="13">
    <location>
        <begin position="29"/>
        <end position="138"/>
    </location>
</feature>
<dbReference type="SUPFAM" id="SSF56935">
    <property type="entry name" value="Porins"/>
    <property type="match status" value="1"/>
</dbReference>
<dbReference type="Pfam" id="PF07715">
    <property type="entry name" value="Plug"/>
    <property type="match status" value="1"/>
</dbReference>
<comment type="caution">
    <text evidence="14">The sequence shown here is derived from an EMBL/GenBank/DDBJ whole genome shotgun (WGS) entry which is preliminary data.</text>
</comment>
<keyword evidence="4 10" id="KW-1134">Transmembrane beta strand</keyword>
<keyword evidence="6 11" id="KW-0798">TonB box</keyword>
<dbReference type="InterPro" id="IPR000531">
    <property type="entry name" value="Beta-barrel_TonB"/>
</dbReference>
<evidence type="ECO:0000256" key="5">
    <source>
        <dbReference type="ARBA" id="ARBA00022692"/>
    </source>
</evidence>
<dbReference type="Gene3D" id="2.40.170.20">
    <property type="entry name" value="TonB-dependent receptor, beta-barrel domain"/>
    <property type="match status" value="1"/>
</dbReference>
<proteinExistence type="inferred from homology"/>
<dbReference type="GO" id="GO:0044718">
    <property type="term" value="P:siderophore transmembrane transport"/>
    <property type="evidence" value="ECO:0007669"/>
    <property type="project" value="TreeGrafter"/>
</dbReference>
<keyword evidence="5 10" id="KW-0812">Transmembrane</keyword>
<dbReference type="Proteomes" id="UP000285190">
    <property type="component" value="Unassembled WGS sequence"/>
</dbReference>
<dbReference type="InterPro" id="IPR039426">
    <property type="entry name" value="TonB-dep_rcpt-like"/>
</dbReference>
<sequence length="673" mass="72645">MLAIGAAAQERTLDPVVVSASRVEQRVFDTPAAVNRVDLDWRNSNVLGISVAEPLAGVPGMAVRDRQNFSQDVQLSIRGFGSRATFGVRGSRILVDGIPASMPDGQGQASTINLASAQHVEVLRGPWAQMYGNAGGGVLLVESRRAPDTPTASLRLAAGSLDFTQMMASGGMRINPALGLQAAAEGFSTDGVRAHSAARRRYLDLRADWQTDAATSVRVGINGFSQPQAQDPMGLTQAEFERDPGMTNPLAFQFDTGKTVDQYQLGVQAERRITARDRLSLTAYAGNRTLTQFLGFSGVAPTSSGGVVDLDRNYFGTGIGWQRQPDSGDRIPLRWSAGAEIEAMRDKRRGFVNNNGSEGALRRDEDNDATSYGAYGQLGAYVRPDVQLLAGARYSDVRFKVDDHFITAASPNDSGSVSYSQFSPVLGVLWSASESLNVFANAGRGFETPTFTEIAYRPGGTGVNFGLQPARSRHFETGAKMQRDALALEAALFYSMTDDDIVPLSNQGGRATFGNVDGVRRYGLELGARTGWRSIDWSLAYTLLYASFTQGFVNADGRQVNAGNQLPATARHTFQLEATWRPSQDTSVGAVLHAESRIYANDINSEAAPGYFTLGLNAGRTFRVGRTQTRLFVRVDNLFDRSYSGSVIVNEANRRYYEPAAGRTFVAGVVIGL</sequence>
<organism evidence="14 15">
    <name type="scientific">Noviherbaspirillum cavernae</name>
    <dbReference type="NCBI Taxonomy" id="2320862"/>
    <lineage>
        <taxon>Bacteria</taxon>
        <taxon>Pseudomonadati</taxon>
        <taxon>Pseudomonadota</taxon>
        <taxon>Betaproteobacteria</taxon>
        <taxon>Burkholderiales</taxon>
        <taxon>Oxalobacteraceae</taxon>
        <taxon>Noviherbaspirillum</taxon>
    </lineage>
</organism>
<evidence type="ECO:0000256" key="2">
    <source>
        <dbReference type="ARBA" id="ARBA00009810"/>
    </source>
</evidence>
<evidence type="ECO:0000256" key="11">
    <source>
        <dbReference type="RuleBase" id="RU003357"/>
    </source>
</evidence>
<evidence type="ECO:0000256" key="9">
    <source>
        <dbReference type="ARBA" id="ARBA00023237"/>
    </source>
</evidence>
<protein>
    <submittedName>
        <fullName evidence="14">TonB-dependent receptor</fullName>
    </submittedName>
</protein>
<dbReference type="InterPro" id="IPR012910">
    <property type="entry name" value="Plug_dom"/>
</dbReference>
<evidence type="ECO:0000256" key="6">
    <source>
        <dbReference type="ARBA" id="ARBA00023077"/>
    </source>
</evidence>
<dbReference type="OrthoDB" id="9760620at2"/>
<dbReference type="InterPro" id="IPR036942">
    <property type="entry name" value="Beta-barrel_TonB_sf"/>
</dbReference>
<evidence type="ECO:0000256" key="8">
    <source>
        <dbReference type="ARBA" id="ARBA00023170"/>
    </source>
</evidence>
<dbReference type="EMBL" id="QYUN01000002">
    <property type="protein sequence ID" value="RJG08183.1"/>
    <property type="molecule type" value="Genomic_DNA"/>
</dbReference>
<dbReference type="AlphaFoldDB" id="A0A418X6S7"/>
<comment type="similarity">
    <text evidence="2 10 11">Belongs to the TonB-dependent receptor family.</text>
</comment>
<accession>A0A418X6S7</accession>
<evidence type="ECO:0000256" key="1">
    <source>
        <dbReference type="ARBA" id="ARBA00004571"/>
    </source>
</evidence>
<evidence type="ECO:0000313" key="15">
    <source>
        <dbReference type="Proteomes" id="UP000285190"/>
    </source>
</evidence>
<dbReference type="GO" id="GO:0015344">
    <property type="term" value="F:siderophore uptake transmembrane transporter activity"/>
    <property type="evidence" value="ECO:0007669"/>
    <property type="project" value="TreeGrafter"/>
</dbReference>
<comment type="subcellular location">
    <subcellularLocation>
        <location evidence="1 10">Cell outer membrane</location>
        <topology evidence="1 10">Multi-pass membrane protein</topology>
    </subcellularLocation>
</comment>
<evidence type="ECO:0000256" key="10">
    <source>
        <dbReference type="PROSITE-ProRule" id="PRU01360"/>
    </source>
</evidence>
<dbReference type="PANTHER" id="PTHR30069">
    <property type="entry name" value="TONB-DEPENDENT OUTER MEMBRANE RECEPTOR"/>
    <property type="match status" value="1"/>
</dbReference>
<dbReference type="PANTHER" id="PTHR30069:SF28">
    <property type="entry name" value="TONB-DEPENDENT RECEPTOR YNCD-RELATED"/>
    <property type="match status" value="1"/>
</dbReference>
<dbReference type="PROSITE" id="PS52016">
    <property type="entry name" value="TONB_DEPENDENT_REC_3"/>
    <property type="match status" value="1"/>
</dbReference>
<feature type="domain" description="TonB-dependent receptor-like beta-barrel" evidence="12">
    <location>
        <begin position="220"/>
        <end position="638"/>
    </location>
</feature>